<accession>A0AAE7XWF4</accession>
<keyword evidence="1" id="KW-0472">Membrane</keyword>
<keyword evidence="3" id="KW-1185">Reference proteome</keyword>
<evidence type="ECO:0000256" key="1">
    <source>
        <dbReference type="SAM" id="Phobius"/>
    </source>
</evidence>
<protein>
    <submittedName>
        <fullName evidence="2">Uncharacterized protein</fullName>
    </submittedName>
</protein>
<gene>
    <name evidence="2" type="ORF">101114UKE3_131</name>
</gene>
<evidence type="ECO:0000313" key="3">
    <source>
        <dbReference type="Proteomes" id="UP000827177"/>
    </source>
</evidence>
<keyword evidence="1" id="KW-1133">Transmembrane helix</keyword>
<proteinExistence type="predicted"/>
<feature type="transmembrane region" description="Helical" evidence="1">
    <location>
        <begin position="6"/>
        <end position="26"/>
    </location>
</feature>
<evidence type="ECO:0000313" key="2">
    <source>
        <dbReference type="EMBL" id="QZI79262.1"/>
    </source>
</evidence>
<name>A0AAE7XWF4_9CAUD</name>
<sequence length="30" mass="3237">MISEAVLSGVNLAASLSVMFHLVSLISRYK</sequence>
<organism evidence="2 3">
    <name type="scientific">Escherichia phage vB_EcoP-101114UKE3</name>
    <dbReference type="NCBI Taxonomy" id="2865794"/>
    <lineage>
        <taxon>Viruses</taxon>
        <taxon>Duplodnaviria</taxon>
        <taxon>Heunggongvirae</taxon>
        <taxon>Uroviricota</taxon>
        <taxon>Caudoviricetes</taxon>
        <taxon>Mktvariviridae</taxon>
        <taxon>Gordonclarkvirinae</taxon>
        <taxon>Suseptimavirus</taxon>
        <taxon>Suseptimavirus 101114UKE3</taxon>
    </lineage>
</organism>
<dbReference type="EMBL" id="MZ234017">
    <property type="protein sequence ID" value="QZI79262.1"/>
    <property type="molecule type" value="Genomic_DNA"/>
</dbReference>
<keyword evidence="1" id="KW-0812">Transmembrane</keyword>
<dbReference type="Proteomes" id="UP000827177">
    <property type="component" value="Segment"/>
</dbReference>
<reference evidence="2 3" key="1">
    <citation type="submission" date="2021-05" db="EMBL/GenBank/DDBJ databases">
        <title>Naturally bred epsilon2 phages have an improved host range and effectivity in uropathogenic E. coli over their ancestor phages.</title>
        <authorList>
            <person name="Saez D."/>
            <person name="Loose M."/>
            <person name="Mutti M."/>
            <person name="Visram Z."/>
            <person name="Hitzenhammer E."/>
            <person name="Dippel D."/>
            <person name="Tisakova L."/>
            <person name="Schertler S."/>
            <person name="Wittmann J."/>
            <person name="Corsini L."/>
            <person name="Wagenlehner F."/>
        </authorList>
    </citation>
    <scope>NUCLEOTIDE SEQUENCE [LARGE SCALE GENOMIC DNA]</scope>
</reference>